<evidence type="ECO:0000313" key="3">
    <source>
        <dbReference type="Proteomes" id="UP000008022"/>
    </source>
</evidence>
<dbReference type="STRING" id="4529.A0A0E0NAE0"/>
<protein>
    <recommendedName>
        <fullName evidence="4">Protein JASON</fullName>
    </recommendedName>
</protein>
<dbReference type="PANTHER" id="PTHR33318:SF15">
    <property type="entry name" value="OS02G0168300 PROTEIN"/>
    <property type="match status" value="1"/>
</dbReference>
<dbReference type="eggNOG" id="ENOG502QUII">
    <property type="taxonomic scope" value="Eukaryota"/>
</dbReference>
<dbReference type="AlphaFoldDB" id="A0A0E0NAE0"/>
<dbReference type="EnsemblPlants" id="ORUFI02G05310.2">
    <property type="protein sequence ID" value="ORUFI02G05310.2"/>
    <property type="gene ID" value="ORUFI02G05310"/>
</dbReference>
<dbReference type="GO" id="GO:0007142">
    <property type="term" value="P:male meiosis II"/>
    <property type="evidence" value="ECO:0007669"/>
    <property type="project" value="InterPro"/>
</dbReference>
<dbReference type="Proteomes" id="UP000008022">
    <property type="component" value="Unassembled WGS sequence"/>
</dbReference>
<evidence type="ECO:0000313" key="2">
    <source>
        <dbReference type="EnsemblPlants" id="ORUFI02G05310.2"/>
    </source>
</evidence>
<evidence type="ECO:0000256" key="1">
    <source>
        <dbReference type="SAM" id="MobiDB-lite"/>
    </source>
</evidence>
<dbReference type="OMA" id="MACFLDC"/>
<dbReference type="InterPro" id="IPR039300">
    <property type="entry name" value="JASON"/>
</dbReference>
<dbReference type="PANTHER" id="PTHR33318">
    <property type="entry name" value="ASPARTYL/GLUTAMYL-TRNA(ASN/GLN) AMIDOTRANSFERASE SUBUNIT"/>
    <property type="match status" value="1"/>
</dbReference>
<reference evidence="2" key="2">
    <citation type="submission" date="2015-06" db="UniProtKB">
        <authorList>
            <consortium name="EnsemblPlants"/>
        </authorList>
    </citation>
    <scope>IDENTIFICATION</scope>
</reference>
<feature type="region of interest" description="Disordered" evidence="1">
    <location>
        <begin position="157"/>
        <end position="179"/>
    </location>
</feature>
<proteinExistence type="predicted"/>
<sequence length="429" mass="47669">MGCFLSCFRGAGSDPAGSLRDPLVRESRIGEAFLDDETSGFSLPFSTGCPLQFFFFVFAVYDRIGAEGVRRFIWYFSAEVEASGTLDGDRGNGGSVDEELWREANYLKSCGAIGETPPEMLKGSNQITEEETNGELKGAAVSEENLSEGFNCDEHSALKHEQSDSPHPTPLVLRGDMQTPGTLNTAYKESLRSGKRARTNKQFIYPVLRPIENKLQWMELRDDSSPILSFNPPKRRYLSTDCSAKPQESITNSMATQTARITPASFSFHDITAGQDQGVISPEEHKSENDSRKLLDDADQLKYNADSERKGVASLSCWLKPPSSAGGSQSDTEGKVVKQRCYENSVFTDLPIFTASGLNWDNDKPTPVLPKVWDGNGIPNTTTKYKEDQKVSWHATPFEERLMKVLSDEKPHHQRKISGKLIQLDEETN</sequence>
<keyword evidence="3" id="KW-1185">Reference proteome</keyword>
<feature type="region of interest" description="Disordered" evidence="1">
    <location>
        <begin position="409"/>
        <end position="429"/>
    </location>
</feature>
<reference evidence="3" key="1">
    <citation type="submission" date="2013-06" db="EMBL/GenBank/DDBJ databases">
        <authorList>
            <person name="Zhao Q."/>
        </authorList>
    </citation>
    <scope>NUCLEOTIDE SEQUENCE</scope>
    <source>
        <strain evidence="3">cv. W1943</strain>
    </source>
</reference>
<organism evidence="2 3">
    <name type="scientific">Oryza rufipogon</name>
    <name type="common">Brownbeard rice</name>
    <name type="synonym">Asian wild rice</name>
    <dbReference type="NCBI Taxonomy" id="4529"/>
    <lineage>
        <taxon>Eukaryota</taxon>
        <taxon>Viridiplantae</taxon>
        <taxon>Streptophyta</taxon>
        <taxon>Embryophyta</taxon>
        <taxon>Tracheophyta</taxon>
        <taxon>Spermatophyta</taxon>
        <taxon>Magnoliopsida</taxon>
        <taxon>Liliopsida</taxon>
        <taxon>Poales</taxon>
        <taxon>Poaceae</taxon>
        <taxon>BOP clade</taxon>
        <taxon>Oryzoideae</taxon>
        <taxon>Oryzeae</taxon>
        <taxon>Oryzinae</taxon>
        <taxon>Oryza</taxon>
    </lineage>
</organism>
<evidence type="ECO:0008006" key="4">
    <source>
        <dbReference type="Google" id="ProtNLM"/>
    </source>
</evidence>
<dbReference type="Gramene" id="ORUFI02G05310.2">
    <property type="protein sequence ID" value="ORUFI02G05310.2"/>
    <property type="gene ID" value="ORUFI02G05310"/>
</dbReference>
<accession>A0A0E0NAE0</accession>
<name>A0A0E0NAE0_ORYRU</name>